<keyword evidence="5" id="KW-0233">DNA recombination</keyword>
<feature type="region of interest" description="Disordered" evidence="6">
    <location>
        <begin position="60"/>
        <end position="82"/>
    </location>
</feature>
<dbReference type="AlphaFoldDB" id="A0A1I5GYS6"/>
<proteinExistence type="inferred from homology"/>
<reference evidence="8" key="1">
    <citation type="submission" date="2016-10" db="EMBL/GenBank/DDBJ databases">
        <authorList>
            <person name="Varghese N."/>
            <person name="Submissions S."/>
        </authorList>
    </citation>
    <scope>NUCLEOTIDE SEQUENCE [LARGE SCALE GENOMIC DNA]</scope>
    <source>
        <strain evidence="8">DSM 28463</strain>
    </source>
</reference>
<evidence type="ECO:0000256" key="4">
    <source>
        <dbReference type="ARBA" id="ARBA00023125"/>
    </source>
</evidence>
<protein>
    <submittedName>
        <fullName evidence="7">Transposase, Mutator family</fullName>
    </submittedName>
</protein>
<feature type="compositionally biased region" description="Polar residues" evidence="6">
    <location>
        <begin position="64"/>
        <end position="82"/>
    </location>
</feature>
<evidence type="ECO:0000256" key="1">
    <source>
        <dbReference type="ARBA" id="ARBA00002190"/>
    </source>
</evidence>
<dbReference type="GO" id="GO:0003677">
    <property type="term" value="F:DNA binding"/>
    <property type="evidence" value="ECO:0007669"/>
    <property type="project" value="UniProtKB-KW"/>
</dbReference>
<dbReference type="STRING" id="1005928.SAMN04487859_1442"/>
<keyword evidence="8" id="KW-1185">Reference proteome</keyword>
<evidence type="ECO:0000256" key="6">
    <source>
        <dbReference type="SAM" id="MobiDB-lite"/>
    </source>
</evidence>
<evidence type="ECO:0000256" key="5">
    <source>
        <dbReference type="ARBA" id="ARBA00023172"/>
    </source>
</evidence>
<dbReference type="GO" id="GO:0004803">
    <property type="term" value="F:transposase activity"/>
    <property type="evidence" value="ECO:0007669"/>
    <property type="project" value="InterPro"/>
</dbReference>
<gene>
    <name evidence="7" type="ORF">SAMN04487859_1442</name>
</gene>
<organism evidence="7 8">
    <name type="scientific">Roseovarius lutimaris</name>
    <dbReference type="NCBI Taxonomy" id="1005928"/>
    <lineage>
        <taxon>Bacteria</taxon>
        <taxon>Pseudomonadati</taxon>
        <taxon>Pseudomonadota</taxon>
        <taxon>Alphaproteobacteria</taxon>
        <taxon>Rhodobacterales</taxon>
        <taxon>Roseobacteraceae</taxon>
        <taxon>Roseovarius</taxon>
    </lineage>
</organism>
<comment type="function">
    <text evidence="1">Required for the transposition of the insertion element.</text>
</comment>
<evidence type="ECO:0000313" key="8">
    <source>
        <dbReference type="Proteomes" id="UP000198599"/>
    </source>
</evidence>
<accession>A0A1I5GYS6</accession>
<keyword evidence="3" id="KW-0815">Transposition</keyword>
<comment type="similarity">
    <text evidence="2">Belongs to the transposase mutator family.</text>
</comment>
<dbReference type="EMBL" id="FOVP01000044">
    <property type="protein sequence ID" value="SFO40946.1"/>
    <property type="molecule type" value="Genomic_DNA"/>
</dbReference>
<dbReference type="InterPro" id="IPR001207">
    <property type="entry name" value="Transposase_mutator"/>
</dbReference>
<evidence type="ECO:0000256" key="2">
    <source>
        <dbReference type="ARBA" id="ARBA00010961"/>
    </source>
</evidence>
<evidence type="ECO:0000313" key="7">
    <source>
        <dbReference type="EMBL" id="SFO40946.1"/>
    </source>
</evidence>
<keyword evidence="4" id="KW-0238">DNA-binding</keyword>
<sequence>MTDIWHSLARNLNEAGTRRIISVLNDPAWTCRAFPPAMCKIIYITNAIESLNRVIRKTTKKRGSFSTNDRGGPAFSTSLQPC</sequence>
<dbReference type="GO" id="GO:0006313">
    <property type="term" value="P:DNA transposition"/>
    <property type="evidence" value="ECO:0007669"/>
    <property type="project" value="InterPro"/>
</dbReference>
<evidence type="ECO:0000256" key="3">
    <source>
        <dbReference type="ARBA" id="ARBA00022578"/>
    </source>
</evidence>
<dbReference type="Proteomes" id="UP000198599">
    <property type="component" value="Unassembled WGS sequence"/>
</dbReference>
<name>A0A1I5GYS6_9RHOB</name>
<dbReference type="Pfam" id="PF00872">
    <property type="entry name" value="Transposase_mut"/>
    <property type="match status" value="1"/>
</dbReference>